<comment type="caution">
    <text evidence="1">The sequence shown here is derived from an EMBL/GenBank/DDBJ whole genome shotgun (WGS) entry which is preliminary data.</text>
</comment>
<reference evidence="1" key="1">
    <citation type="submission" date="2022-06" db="EMBL/GenBank/DDBJ databases">
        <title>Draft genome sequence of Streptomyces sp. RB6PN25 isolated from peat swamp forest in Thailand.</title>
        <authorList>
            <person name="Duangmal K."/>
            <person name="Klaysubun C."/>
        </authorList>
    </citation>
    <scope>NUCLEOTIDE SEQUENCE</scope>
    <source>
        <strain evidence="1">RB6PN25</strain>
    </source>
</reference>
<dbReference type="Proteomes" id="UP001057702">
    <property type="component" value="Unassembled WGS sequence"/>
</dbReference>
<keyword evidence="2" id="KW-1185">Reference proteome</keyword>
<protein>
    <submittedName>
        <fullName evidence="1">Uncharacterized protein</fullName>
    </submittedName>
</protein>
<evidence type="ECO:0000313" key="1">
    <source>
        <dbReference type="EMBL" id="MCQ4081834.1"/>
    </source>
</evidence>
<name>A0ABT1PW14_9ACTN</name>
<evidence type="ECO:0000313" key="2">
    <source>
        <dbReference type="Proteomes" id="UP001057702"/>
    </source>
</evidence>
<proteinExistence type="predicted"/>
<gene>
    <name evidence="1" type="ORF">NGB36_14760</name>
</gene>
<accession>A0ABT1PW14</accession>
<dbReference type="EMBL" id="JANFNG010000010">
    <property type="protein sequence ID" value="MCQ4081834.1"/>
    <property type="molecule type" value="Genomic_DNA"/>
</dbReference>
<dbReference type="RefSeq" id="WP_255920744.1">
    <property type="nucleotide sequence ID" value="NZ_JANFNG010000010.1"/>
</dbReference>
<organism evidence="1 2">
    <name type="scientific">Streptomyces humicola</name>
    <dbReference type="NCBI Taxonomy" id="2953240"/>
    <lineage>
        <taxon>Bacteria</taxon>
        <taxon>Bacillati</taxon>
        <taxon>Actinomycetota</taxon>
        <taxon>Actinomycetes</taxon>
        <taxon>Kitasatosporales</taxon>
        <taxon>Streptomycetaceae</taxon>
        <taxon>Streptomyces</taxon>
    </lineage>
</organism>
<sequence>MALPLTERAVCTAAFIRRHRTSDLNHPDHAEQHLRARLRLAALLGLPYQRVNAPYPLVTRGGRHPLILTAADPADPHTRLQFYLHDAAVPDDTFYAMGPCPGCEAQVPLLPVAVLADLAQLLSPGSTPRKVPLAPGDPVYATHPAHPRTCPFRAVTSRTMPPRTR</sequence>